<reference evidence="5" key="1">
    <citation type="journal article" date="2021" name="Sci. Rep.">
        <title>Diploid genomic architecture of Nitzschia inconspicua, an elite biomass production diatom.</title>
        <authorList>
            <person name="Oliver A."/>
            <person name="Podell S."/>
            <person name="Pinowska A."/>
            <person name="Traller J.C."/>
            <person name="Smith S.R."/>
            <person name="McClure R."/>
            <person name="Beliaev A."/>
            <person name="Bohutskyi P."/>
            <person name="Hill E.A."/>
            <person name="Rabines A."/>
            <person name="Zheng H."/>
            <person name="Allen L.Z."/>
            <person name="Kuo A."/>
            <person name="Grigoriev I.V."/>
            <person name="Allen A.E."/>
            <person name="Hazlebeck D."/>
            <person name="Allen E.E."/>
        </authorList>
    </citation>
    <scope>NUCLEOTIDE SEQUENCE</scope>
    <source>
        <strain evidence="5">Hildebrandi</strain>
    </source>
</reference>
<dbReference type="OrthoDB" id="9995210at2759"/>
<dbReference type="EMBL" id="JAGRRH010000015">
    <property type="protein sequence ID" value="KAG7355536.1"/>
    <property type="molecule type" value="Genomic_DNA"/>
</dbReference>
<comment type="subunit">
    <text evidence="1">Homotetramer.</text>
</comment>
<evidence type="ECO:0000256" key="4">
    <source>
        <dbReference type="SAM" id="MobiDB-lite"/>
    </source>
</evidence>
<keyword evidence="6" id="KW-1185">Reference proteome</keyword>
<protein>
    <recommendedName>
        <fullName evidence="2">glutaminase</fullName>
        <ecNumber evidence="2">3.5.1.2</ecNumber>
    </recommendedName>
</protein>
<gene>
    <name evidence="5" type="ORF">IV203_000222</name>
</gene>
<dbReference type="PANTHER" id="PTHR12544">
    <property type="entry name" value="GLUTAMINASE"/>
    <property type="match status" value="1"/>
</dbReference>
<evidence type="ECO:0000313" key="6">
    <source>
        <dbReference type="Proteomes" id="UP000693970"/>
    </source>
</evidence>
<dbReference type="Pfam" id="PF04960">
    <property type="entry name" value="Glutaminase"/>
    <property type="match status" value="1"/>
</dbReference>
<comment type="caution">
    <text evidence="5">The sequence shown here is derived from an EMBL/GenBank/DDBJ whole genome shotgun (WGS) entry which is preliminary data.</text>
</comment>
<dbReference type="PANTHER" id="PTHR12544:SF29">
    <property type="entry name" value="GLUTAMINASE"/>
    <property type="match status" value="1"/>
</dbReference>
<sequence length="713" mass="79141">MTTPSTTTASSTTSASSADPRDASDKSDDNVIPAVTCRDILIELFWYIKQKTIARSGTESSKKLLFQDIVWSLEQEGIWFWRDRRFHQSQQVAIRWLSENSTTNAKDASSQDKIQQQIGALPVSYSRFVDLVSPCATLFLKAFNEEHVIPDWTRFVSDMQIFFDQAAKDTSGQNAQYIPVLRDANPDLWGISFCSVDGQRWSVGDASVKFSLQSVCKPVTYAIGLATEGTDFMEQWIDVEPAGRPFNTQDLDPATQRPFNASLNSGAIMAAGVVASGFPPATEWKEIVDHVRAKWQELCGQEDVGFSMETFESEKATAYNNFAIAYNLKGRRGLPRDVDLHKMLDVYLGCCSIEITAEALSVVAATLANGGICPITGKEVFPALVVRTVLAETMTCGLYDQAGHFAVEVGLPAKSGVSGAILVMAPGVFGFCTFSPRLNAKGNSVRGIDFCKRLVNCYRLHIFEPESGNNGVKIDPRKNGWKDEQKKISHLAWASSVGDENAIRLRDIFLLSLYRTATASEEGLSEKKKKIIQEKYEQVFLAELDTTLAQSIVTRANKCHDLTYLENLLGHTYVTDAIKEIIFNAMIEIAMSDDVMGKEEKNMAIRISRIVLGMSEDVARLELGRYEKHVGHRFEGSEIPDLIENVKSSILSPLGLNGKKPERTTSIGSLGGMITKEEEDLMETYDRREDAFRLRKSLLKLGQRLSKISGSKK</sequence>
<evidence type="ECO:0000256" key="2">
    <source>
        <dbReference type="ARBA" id="ARBA00012918"/>
    </source>
</evidence>
<proteinExistence type="predicted"/>
<organism evidence="5 6">
    <name type="scientific">Nitzschia inconspicua</name>
    <dbReference type="NCBI Taxonomy" id="303405"/>
    <lineage>
        <taxon>Eukaryota</taxon>
        <taxon>Sar</taxon>
        <taxon>Stramenopiles</taxon>
        <taxon>Ochrophyta</taxon>
        <taxon>Bacillariophyta</taxon>
        <taxon>Bacillariophyceae</taxon>
        <taxon>Bacillariophycidae</taxon>
        <taxon>Bacillariales</taxon>
        <taxon>Bacillariaceae</taxon>
        <taxon>Nitzschia</taxon>
    </lineage>
</organism>
<reference evidence="5" key="2">
    <citation type="submission" date="2021-04" db="EMBL/GenBank/DDBJ databases">
        <authorList>
            <person name="Podell S."/>
        </authorList>
    </citation>
    <scope>NUCLEOTIDE SEQUENCE</scope>
    <source>
        <strain evidence="5">Hildebrandi</strain>
    </source>
</reference>
<keyword evidence="3" id="KW-0378">Hydrolase</keyword>
<evidence type="ECO:0000313" key="5">
    <source>
        <dbReference type="EMBL" id="KAG7355536.1"/>
    </source>
</evidence>
<evidence type="ECO:0000256" key="1">
    <source>
        <dbReference type="ARBA" id="ARBA00011881"/>
    </source>
</evidence>
<dbReference type="InterPro" id="IPR015868">
    <property type="entry name" value="Glutaminase"/>
</dbReference>
<dbReference type="AlphaFoldDB" id="A0A9K3L661"/>
<dbReference type="FunFam" id="3.40.710.10:FF:000005">
    <property type="entry name" value="Glutaminase"/>
    <property type="match status" value="1"/>
</dbReference>
<feature type="compositionally biased region" description="Low complexity" evidence="4">
    <location>
        <begin position="1"/>
        <end position="18"/>
    </location>
</feature>
<feature type="region of interest" description="Disordered" evidence="4">
    <location>
        <begin position="1"/>
        <end position="29"/>
    </location>
</feature>
<dbReference type="NCBIfam" id="TIGR03814">
    <property type="entry name" value="Gln_ase"/>
    <property type="match status" value="1"/>
</dbReference>
<dbReference type="GO" id="GO:0006543">
    <property type="term" value="P:L-glutamine catabolic process"/>
    <property type="evidence" value="ECO:0007669"/>
    <property type="project" value="TreeGrafter"/>
</dbReference>
<accession>A0A9K3L661</accession>
<evidence type="ECO:0000256" key="3">
    <source>
        <dbReference type="ARBA" id="ARBA00022801"/>
    </source>
</evidence>
<dbReference type="EC" id="3.5.1.2" evidence="2"/>
<dbReference type="GO" id="GO:0004359">
    <property type="term" value="F:glutaminase activity"/>
    <property type="evidence" value="ECO:0007669"/>
    <property type="project" value="UniProtKB-EC"/>
</dbReference>
<feature type="compositionally biased region" description="Basic and acidic residues" evidence="4">
    <location>
        <begin position="19"/>
        <end position="29"/>
    </location>
</feature>
<dbReference type="Proteomes" id="UP000693970">
    <property type="component" value="Unassembled WGS sequence"/>
</dbReference>
<dbReference type="GO" id="GO:0006537">
    <property type="term" value="P:glutamate biosynthetic process"/>
    <property type="evidence" value="ECO:0007669"/>
    <property type="project" value="TreeGrafter"/>
</dbReference>
<name>A0A9K3L661_9STRA</name>